<evidence type="ECO:0000313" key="3">
    <source>
        <dbReference type="Proteomes" id="UP000305202"/>
    </source>
</evidence>
<dbReference type="RefSeq" id="WP_136988775.1">
    <property type="nucleotide sequence ID" value="NZ_SZPQ01000003.1"/>
</dbReference>
<evidence type="ECO:0000256" key="1">
    <source>
        <dbReference type="SAM" id="Phobius"/>
    </source>
</evidence>
<accession>A0ABY2SPB3</accession>
<keyword evidence="1" id="KW-0812">Transmembrane</keyword>
<dbReference type="Pfam" id="PF05593">
    <property type="entry name" value="RHS_repeat"/>
    <property type="match status" value="1"/>
</dbReference>
<dbReference type="PANTHER" id="PTHR32305">
    <property type="match status" value="1"/>
</dbReference>
<comment type="caution">
    <text evidence="2">The sequence shown here is derived from an EMBL/GenBank/DDBJ whole genome shotgun (WGS) entry which is preliminary data.</text>
</comment>
<feature type="transmembrane region" description="Helical" evidence="1">
    <location>
        <begin position="1453"/>
        <end position="1478"/>
    </location>
</feature>
<organism evidence="2 3">
    <name type="scientific">Martelella alba</name>
    <dbReference type="NCBI Taxonomy" id="2590451"/>
    <lineage>
        <taxon>Bacteria</taxon>
        <taxon>Pseudomonadati</taxon>
        <taxon>Pseudomonadota</taxon>
        <taxon>Alphaproteobacteria</taxon>
        <taxon>Hyphomicrobiales</taxon>
        <taxon>Aurantimonadaceae</taxon>
        <taxon>Martelella</taxon>
    </lineage>
</organism>
<evidence type="ECO:0000313" key="2">
    <source>
        <dbReference type="EMBL" id="TKI07779.1"/>
    </source>
</evidence>
<dbReference type="PANTHER" id="PTHR32305:SF15">
    <property type="entry name" value="PROTEIN RHSA-RELATED"/>
    <property type="match status" value="1"/>
</dbReference>
<keyword evidence="3" id="KW-1185">Reference proteome</keyword>
<dbReference type="NCBIfam" id="TIGR03696">
    <property type="entry name" value="Rhs_assc_core"/>
    <property type="match status" value="1"/>
</dbReference>
<dbReference type="InterPro" id="IPR031325">
    <property type="entry name" value="RHS_repeat"/>
</dbReference>
<protein>
    <submittedName>
        <fullName evidence="2">RHS repeat-associated core domain-containing protein</fullName>
    </submittedName>
</protein>
<dbReference type="NCBIfam" id="TIGR01643">
    <property type="entry name" value="YD_repeat_2x"/>
    <property type="match status" value="1"/>
</dbReference>
<gene>
    <name evidence="2" type="ORF">FCN80_04875</name>
</gene>
<proteinExistence type="predicted"/>
<dbReference type="InterPro" id="IPR006530">
    <property type="entry name" value="YD"/>
</dbReference>
<keyword evidence="1" id="KW-1133">Transmembrane helix</keyword>
<reference evidence="2 3" key="1">
    <citation type="submission" date="2019-04" db="EMBL/GenBank/DDBJ databases">
        <authorList>
            <person name="Li M."/>
            <person name="Gao C."/>
        </authorList>
    </citation>
    <scope>NUCLEOTIDE SEQUENCE [LARGE SCALE GENOMIC DNA]</scope>
    <source>
        <strain evidence="2 3">BGMRC 2031</strain>
    </source>
</reference>
<keyword evidence="1" id="KW-0472">Membrane</keyword>
<dbReference type="Gene3D" id="2.180.10.10">
    <property type="entry name" value="RHS repeat-associated core"/>
    <property type="match status" value="2"/>
</dbReference>
<dbReference type="InterPro" id="IPR022385">
    <property type="entry name" value="Rhs_assc_core"/>
</dbReference>
<dbReference type="InterPro" id="IPR050708">
    <property type="entry name" value="T6SS_VgrG/RHS"/>
</dbReference>
<dbReference type="EMBL" id="SZPQ01000003">
    <property type="protein sequence ID" value="TKI07779.1"/>
    <property type="molecule type" value="Genomic_DNA"/>
</dbReference>
<name>A0ABY2SPB3_9HYPH</name>
<sequence>MNITSIAANFSEDVQNHVDLRTGQFISNIIIYRFEPKNGIGGARELRLSFTPATSSDLSPYGIGWSMNIPFYDDKYIISQDLGRLGTLSGQFFDIKVGWESMKNTILGHHQKDLMLWQINETTCHLYSIDGVTEILAYNDYLGVYLLDKLVMENGETYYFYYRSNENNPSYITDHEGRIIISFHYLEVAGKGPFLTHINFIEGDKDFLLKTEYDELNKLNAVSIEPVNSQRLDVKNTISKFNTSYLYHTLSNDLMVISDVFGPLGAHEIITYDENAIQIDHDTTLAAVNSWTTLPNHDSIIASAEQGIKRVYKYGPFIETSGGLHFQRNFTGFPLVINGYSHNDLLESIDDSYTYYVTETFESSTNPPIYSQYVYNRFHLLTEKSREQDGNVTKTTYDYFLLKSNTPYSAQPPGSMSSFKEHTVYSDMYKNNFRKTLLKETRCDEFGNVIEYRERNMVTRRIYKDNKAFAQWRDDGYNDIFKRNLLTEERFCRTGNCETSRDVVNYDYDFMPALNNSSRKYFVMRREETRELFGMRNDKIEIRNGYSYQLALSEPELHGRTEKISSIVDTLTSTATSTQTSEQRYLCNITHYRSGQKIYENRSFDFTGKGQTLIFKFVWSLAPNRLLSITSPEGREIVYEYDIWGNLTGKKVAEGSAFQAKKSYLFQKAEDISELWTMTITDSLNQKYRILYDGLGRISKKWDVNNSNSEWPLLLEEYIYNDQNQLIQKVKHDYHIHDLSEGVAEAQSSTTHIERYIYDYWGNMDYIQLENGVKIFQRYNPIENTRINGIEGSNLKRYTYNAYDRETEVAKLSGLTDWDPLILKKKIYDKFGRLSREFDDQDKVTTLTYDMCNRISRIVVRGRNRKITSDVFLKYVSSTSTSLTSHVRVNGRSIYSAYYDDYLQLTDAYFEGVGSGPRERYSYHENNPFRLKRIVKANGEYIEYQYHPSVDEVIKEKRSLLHENEFCDYDYDPQTGNVTSLITQVIPITSNGMSYDTSLNYTYNSKGFPSNETTRLNGNTINDIDMVYSLNGVPYSMRNNIDDFYEKFSYKSSGELTSIEINSSTELMFEYALPVPQIAKVTIYNKGVISPESLSISYDKYGDEYQRTYFTAHDRVLVEVSRNANSSLSSVDTKSYDHDTLSTIVYDNEGRISQFVASGSLLPRDESGREVTRQDFSYDNFFNLKSISSNYRDNGRATTHFHYNQNHCFQLEGITGPESGFACHITYNSKGDAIGNLQAINGIILENQYFEYNGLGKLKRWGEHRSNRLFEYYYDPLGRLLRRVDVNRTSSQRVINLRHFNDKVRVIKSDQSGDEGNVIGYLGDTPLMGRRGREQTLFCADSESSIIMSGRQELRCYLPFGFTQTGDVNPLDLLYKGELYDRDCGIYHLGARPYDVRLKRFLTPDSTSPLGVGGINPYIYCYNDPVNRNDHSGLAARSIKGRISQGVDSPGELSFLLSLVSFAFMAFGPIGAITNIMLRNMATLSAMAGLVGATSGTMQALIERKGVANSPGTRQDQEFLGNLNVYSTLISLAISGWQGYKLARMAWTPTKVAALIRNAGLPYRTVRANIISAFGGIRIIGENVVGFAMTRAAFPRTLSGFSRLVVESYLNVDGIISSLNSAATKLSHEHAETTSIFKSNFDIDSIQTKYQEDEILEIPAFLKEHYEFMSSEEREIRKPERVN</sequence>
<dbReference type="Proteomes" id="UP000305202">
    <property type="component" value="Unassembled WGS sequence"/>
</dbReference>